<protein>
    <submittedName>
        <fullName evidence="2">Uncharacterized protein</fullName>
    </submittedName>
</protein>
<evidence type="ECO:0000256" key="1">
    <source>
        <dbReference type="SAM" id="Phobius"/>
    </source>
</evidence>
<name>X0WBQ5_9ZZZZ</name>
<reference evidence="2" key="1">
    <citation type="journal article" date="2014" name="Front. Microbiol.">
        <title>High frequency of phylogenetically diverse reductive dehalogenase-homologous genes in deep subseafloor sedimentary metagenomes.</title>
        <authorList>
            <person name="Kawai M."/>
            <person name="Futagami T."/>
            <person name="Toyoda A."/>
            <person name="Takaki Y."/>
            <person name="Nishi S."/>
            <person name="Hori S."/>
            <person name="Arai W."/>
            <person name="Tsubouchi T."/>
            <person name="Morono Y."/>
            <person name="Uchiyama I."/>
            <person name="Ito T."/>
            <person name="Fujiyama A."/>
            <person name="Inagaki F."/>
            <person name="Takami H."/>
        </authorList>
    </citation>
    <scope>NUCLEOTIDE SEQUENCE</scope>
    <source>
        <strain evidence="2">Expedition CK06-06</strain>
    </source>
</reference>
<feature type="transmembrane region" description="Helical" evidence="1">
    <location>
        <begin position="26"/>
        <end position="43"/>
    </location>
</feature>
<sequence>WALALVGSAALLGGLAAAREGGLGAILLAVAGASALAFLWLDIRRGRGGE</sequence>
<dbReference type="AlphaFoldDB" id="X0WBQ5"/>
<keyword evidence="1" id="KW-1133">Transmembrane helix</keyword>
<keyword evidence="1" id="KW-0472">Membrane</keyword>
<gene>
    <name evidence="2" type="ORF">S01H1_58571</name>
</gene>
<dbReference type="EMBL" id="BARS01038265">
    <property type="protein sequence ID" value="GAG20647.1"/>
    <property type="molecule type" value="Genomic_DNA"/>
</dbReference>
<proteinExistence type="predicted"/>
<comment type="caution">
    <text evidence="2">The sequence shown here is derived from an EMBL/GenBank/DDBJ whole genome shotgun (WGS) entry which is preliminary data.</text>
</comment>
<feature type="non-terminal residue" evidence="2">
    <location>
        <position position="1"/>
    </location>
</feature>
<accession>X0WBQ5</accession>
<keyword evidence="1" id="KW-0812">Transmembrane</keyword>
<organism evidence="2">
    <name type="scientific">marine sediment metagenome</name>
    <dbReference type="NCBI Taxonomy" id="412755"/>
    <lineage>
        <taxon>unclassified sequences</taxon>
        <taxon>metagenomes</taxon>
        <taxon>ecological metagenomes</taxon>
    </lineage>
</organism>
<evidence type="ECO:0000313" key="2">
    <source>
        <dbReference type="EMBL" id="GAG20647.1"/>
    </source>
</evidence>